<gene>
    <name evidence="2" type="ORF">ACERLL_10760</name>
</gene>
<evidence type="ECO:0000313" key="2">
    <source>
        <dbReference type="EMBL" id="MFA9461306.1"/>
    </source>
</evidence>
<comment type="caution">
    <text evidence="2">The sequence shown here is derived from an EMBL/GenBank/DDBJ whole genome shotgun (WGS) entry which is preliminary data.</text>
</comment>
<name>A0ABV4TXK6_9GAMM</name>
<dbReference type="Pfam" id="PF07238">
    <property type="entry name" value="PilZ"/>
    <property type="match status" value="1"/>
</dbReference>
<accession>A0ABV4TXK6</accession>
<organism evidence="2 3">
    <name type="scientific">Thiohalorhabdus methylotrophus</name>
    <dbReference type="NCBI Taxonomy" id="3242694"/>
    <lineage>
        <taxon>Bacteria</taxon>
        <taxon>Pseudomonadati</taxon>
        <taxon>Pseudomonadota</taxon>
        <taxon>Gammaproteobacteria</taxon>
        <taxon>Thiohalorhabdales</taxon>
        <taxon>Thiohalorhabdaceae</taxon>
        <taxon>Thiohalorhabdus</taxon>
    </lineage>
</organism>
<sequence>MEHRRARRRPVNLHVLVRHQGTPVAFCSTLDISLEGARLHCGALGLEPGSLVEVDLSLPEGDDRYIRLPALVVHCTEGRLGVLFTGVDNADVDTLSGFLHHAPEVDPERRGGGTCYSIFL</sequence>
<dbReference type="InterPro" id="IPR009875">
    <property type="entry name" value="PilZ_domain"/>
</dbReference>
<protein>
    <submittedName>
        <fullName evidence="2">PilZ domain-containing protein</fullName>
    </submittedName>
</protein>
<dbReference type="RefSeq" id="WP_373656095.1">
    <property type="nucleotide sequence ID" value="NZ_JBGUAW010000007.1"/>
</dbReference>
<feature type="domain" description="PilZ" evidence="1">
    <location>
        <begin position="3"/>
        <end position="99"/>
    </location>
</feature>
<dbReference type="SUPFAM" id="SSF141371">
    <property type="entry name" value="PilZ domain-like"/>
    <property type="match status" value="1"/>
</dbReference>
<keyword evidence="3" id="KW-1185">Reference proteome</keyword>
<reference evidence="2 3" key="1">
    <citation type="submission" date="2024-08" db="EMBL/GenBank/DDBJ databases">
        <title>Whole-genome sequencing of halo(alkali)philic microorganisms from hypersaline lakes.</title>
        <authorList>
            <person name="Sorokin D.Y."/>
            <person name="Merkel A.Y."/>
            <person name="Messina E."/>
            <person name="Yakimov M."/>
        </authorList>
    </citation>
    <scope>NUCLEOTIDE SEQUENCE [LARGE SCALE GENOMIC DNA]</scope>
    <source>
        <strain evidence="2 3">Cl-TMA</strain>
    </source>
</reference>
<dbReference type="EMBL" id="JBGUAW010000007">
    <property type="protein sequence ID" value="MFA9461306.1"/>
    <property type="molecule type" value="Genomic_DNA"/>
</dbReference>
<proteinExistence type="predicted"/>
<dbReference type="Gene3D" id="2.40.10.220">
    <property type="entry name" value="predicted glycosyltransferase like domains"/>
    <property type="match status" value="1"/>
</dbReference>
<evidence type="ECO:0000313" key="3">
    <source>
        <dbReference type="Proteomes" id="UP001575181"/>
    </source>
</evidence>
<dbReference type="Proteomes" id="UP001575181">
    <property type="component" value="Unassembled WGS sequence"/>
</dbReference>
<evidence type="ECO:0000259" key="1">
    <source>
        <dbReference type="Pfam" id="PF07238"/>
    </source>
</evidence>